<reference evidence="1" key="1">
    <citation type="submission" date="2020-05" db="EMBL/GenBank/DDBJ databases">
        <authorList>
            <person name="Chiriac C."/>
            <person name="Salcher M."/>
            <person name="Ghai R."/>
            <person name="Kavagutti S V."/>
        </authorList>
    </citation>
    <scope>NUCLEOTIDE SEQUENCE</scope>
</reference>
<organism evidence="1">
    <name type="scientific">uncultured Caudovirales phage</name>
    <dbReference type="NCBI Taxonomy" id="2100421"/>
    <lineage>
        <taxon>Viruses</taxon>
        <taxon>Duplodnaviria</taxon>
        <taxon>Heunggongvirae</taxon>
        <taxon>Uroviricota</taxon>
        <taxon>Caudoviricetes</taxon>
        <taxon>Peduoviridae</taxon>
        <taxon>Maltschvirus</taxon>
        <taxon>Maltschvirus maltsch</taxon>
    </lineage>
</organism>
<accession>A0A6J5Q6X5</accession>
<proteinExistence type="predicted"/>
<name>A0A6J5Q6X5_9CAUD</name>
<evidence type="ECO:0000313" key="1">
    <source>
        <dbReference type="EMBL" id="CAB4175324.1"/>
    </source>
</evidence>
<dbReference type="EMBL" id="LR797195">
    <property type="protein sequence ID" value="CAB4193613.1"/>
    <property type="molecule type" value="Genomic_DNA"/>
</dbReference>
<sequence length="127" mass="14987">METLNEKWFTFRRIQCKEGFIDWWQGDQANDPNLDEKSYYNLNSTSTMFRLNGKDKWVHTSELVGLNIDIMQGYPELFSSDDLWYMAQIKTIHRATSYSKEECGSLLDEHDTVEAAISWFVENKKSK</sequence>
<gene>
    <name evidence="2" type="ORF">UFOVP1247_110</name>
    <name evidence="1" type="ORF">UFOVP970_150</name>
</gene>
<protein>
    <submittedName>
        <fullName evidence="1">Uncharacterized protein</fullName>
    </submittedName>
</protein>
<evidence type="ECO:0000313" key="2">
    <source>
        <dbReference type="EMBL" id="CAB4193613.1"/>
    </source>
</evidence>
<dbReference type="EMBL" id="LR796916">
    <property type="protein sequence ID" value="CAB4175324.1"/>
    <property type="molecule type" value="Genomic_DNA"/>
</dbReference>